<gene>
    <name evidence="1" type="ORF">KIL84_008746</name>
</gene>
<evidence type="ECO:0000313" key="1">
    <source>
        <dbReference type="EMBL" id="KAH1174755.1"/>
    </source>
</evidence>
<dbReference type="AlphaFoldDB" id="A0A9D3X938"/>
<dbReference type="EMBL" id="JAHDVG010000479">
    <property type="protein sequence ID" value="KAH1174755.1"/>
    <property type="molecule type" value="Genomic_DNA"/>
</dbReference>
<organism evidence="1 2">
    <name type="scientific">Mauremys mutica</name>
    <name type="common">yellowpond turtle</name>
    <dbReference type="NCBI Taxonomy" id="74926"/>
    <lineage>
        <taxon>Eukaryota</taxon>
        <taxon>Metazoa</taxon>
        <taxon>Chordata</taxon>
        <taxon>Craniata</taxon>
        <taxon>Vertebrata</taxon>
        <taxon>Euteleostomi</taxon>
        <taxon>Archelosauria</taxon>
        <taxon>Testudinata</taxon>
        <taxon>Testudines</taxon>
        <taxon>Cryptodira</taxon>
        <taxon>Durocryptodira</taxon>
        <taxon>Testudinoidea</taxon>
        <taxon>Geoemydidae</taxon>
        <taxon>Geoemydinae</taxon>
        <taxon>Mauremys</taxon>
    </lineage>
</organism>
<accession>A0A9D3X938</accession>
<name>A0A9D3X938_9SAUR</name>
<sequence>MGASPEVPLCVSQRVPPAITEQGESGVLHSGVRGFAGRFLPGLVGQSDRQRHAPSSCPLLAGNERECGRTSMRPTRDHILPAGSRVRGAHPSQLRSKILTQTHVESMGSGPHGLIVSSTSHPQLLWNPVDFVGAPPFCNSG</sequence>
<reference evidence="1" key="1">
    <citation type="submission" date="2021-09" db="EMBL/GenBank/DDBJ databases">
        <title>The genome of Mauremys mutica provides insights into the evolution of semi-aquatic lifestyle.</title>
        <authorList>
            <person name="Gong S."/>
            <person name="Gao Y."/>
        </authorList>
    </citation>
    <scope>NUCLEOTIDE SEQUENCE</scope>
    <source>
        <strain evidence="1">MM-2020</strain>
        <tissue evidence="1">Muscle</tissue>
    </source>
</reference>
<comment type="caution">
    <text evidence="1">The sequence shown here is derived from an EMBL/GenBank/DDBJ whole genome shotgun (WGS) entry which is preliminary data.</text>
</comment>
<keyword evidence="2" id="KW-1185">Reference proteome</keyword>
<evidence type="ECO:0000313" key="2">
    <source>
        <dbReference type="Proteomes" id="UP000827986"/>
    </source>
</evidence>
<dbReference type="Proteomes" id="UP000827986">
    <property type="component" value="Unassembled WGS sequence"/>
</dbReference>
<proteinExistence type="predicted"/>
<protein>
    <submittedName>
        <fullName evidence="1">Uncharacterized protein</fullName>
    </submittedName>
</protein>